<evidence type="ECO:0000313" key="10">
    <source>
        <dbReference type="EMBL" id="MCT2042853.1"/>
    </source>
</evidence>
<dbReference type="EC" id="2.3.1.269" evidence="8"/>
<dbReference type="Pfam" id="PF20154">
    <property type="entry name" value="LNT_N"/>
    <property type="match status" value="1"/>
</dbReference>
<evidence type="ECO:0000256" key="6">
    <source>
        <dbReference type="ARBA" id="ARBA00023136"/>
    </source>
</evidence>
<evidence type="ECO:0000256" key="2">
    <source>
        <dbReference type="ARBA" id="ARBA00022475"/>
    </source>
</evidence>
<keyword evidence="3 8" id="KW-0808">Transferase</keyword>
<feature type="transmembrane region" description="Helical" evidence="8">
    <location>
        <begin position="207"/>
        <end position="224"/>
    </location>
</feature>
<dbReference type="InterPro" id="IPR045378">
    <property type="entry name" value="LNT_N"/>
</dbReference>
<dbReference type="NCBIfam" id="TIGR00546">
    <property type="entry name" value="lnt"/>
    <property type="match status" value="1"/>
</dbReference>
<gene>
    <name evidence="8 10" type="primary">lnt</name>
    <name evidence="10" type="ORF">M3D15_05830</name>
</gene>
<reference evidence="10 11" key="1">
    <citation type="submission" date="2022-04" db="EMBL/GenBank/DDBJ databases">
        <title>Human microbiome associated bacterial genomes.</title>
        <authorList>
            <person name="Sandstrom S."/>
            <person name="Salamzade R."/>
            <person name="Kalan L.R."/>
        </authorList>
    </citation>
    <scope>NUCLEOTIDE SEQUENCE [LARGE SCALE GENOMIC DNA]</scope>
    <source>
        <strain evidence="11">p3-SID1799</strain>
    </source>
</reference>
<dbReference type="InterPro" id="IPR003010">
    <property type="entry name" value="C-N_Hydrolase"/>
</dbReference>
<comment type="subcellular location">
    <subcellularLocation>
        <location evidence="1 8">Cell membrane</location>
        <topology evidence="1 8">Multi-pass membrane protein</topology>
    </subcellularLocation>
</comment>
<comment type="function">
    <text evidence="8">Catalyzes the phospholipid dependent N-acylation of the N-terminal cysteine of apolipoprotein, the last step in lipoprotein maturation.</text>
</comment>
<evidence type="ECO:0000256" key="1">
    <source>
        <dbReference type="ARBA" id="ARBA00004651"/>
    </source>
</evidence>
<keyword evidence="11" id="KW-1185">Reference proteome</keyword>
<comment type="caution">
    <text evidence="10">The sequence shown here is derived from an EMBL/GenBank/DDBJ whole genome shotgun (WGS) entry which is preliminary data.</text>
</comment>
<dbReference type="Proteomes" id="UP001525379">
    <property type="component" value="Unassembled WGS sequence"/>
</dbReference>
<dbReference type="PANTHER" id="PTHR38686">
    <property type="entry name" value="APOLIPOPROTEIN N-ACYLTRANSFERASE"/>
    <property type="match status" value="1"/>
</dbReference>
<organism evidence="10 11">
    <name type="scientific">Pseudoclavibacter albus</name>
    <dbReference type="NCBI Taxonomy" id="272241"/>
    <lineage>
        <taxon>Bacteria</taxon>
        <taxon>Bacillati</taxon>
        <taxon>Actinomycetota</taxon>
        <taxon>Actinomycetes</taxon>
        <taxon>Micrococcales</taxon>
        <taxon>Microbacteriaceae</taxon>
        <taxon>Pseudoclavibacter</taxon>
    </lineage>
</organism>
<evidence type="ECO:0000259" key="9">
    <source>
        <dbReference type="PROSITE" id="PS50263"/>
    </source>
</evidence>
<dbReference type="Pfam" id="PF00795">
    <property type="entry name" value="CN_hydrolase"/>
    <property type="match status" value="1"/>
</dbReference>
<dbReference type="PANTHER" id="PTHR38686:SF1">
    <property type="entry name" value="APOLIPOPROTEIN N-ACYLTRANSFERASE"/>
    <property type="match status" value="1"/>
</dbReference>
<comment type="pathway">
    <text evidence="8">Protein modification; lipoprotein biosynthesis (N-acyl transfer).</text>
</comment>
<feature type="transmembrane region" description="Helical" evidence="8">
    <location>
        <begin position="83"/>
        <end position="105"/>
    </location>
</feature>
<keyword evidence="5 8" id="KW-1133">Transmembrane helix</keyword>
<proteinExistence type="inferred from homology"/>
<evidence type="ECO:0000256" key="8">
    <source>
        <dbReference type="HAMAP-Rule" id="MF_01148"/>
    </source>
</evidence>
<keyword evidence="7 8" id="KW-0012">Acyltransferase</keyword>
<keyword evidence="6 8" id="KW-0472">Membrane</keyword>
<dbReference type="RefSeq" id="WP_260104206.1">
    <property type="nucleotide sequence ID" value="NZ_JALXSQ010000018.1"/>
</dbReference>
<keyword evidence="4 8" id="KW-0812">Transmembrane</keyword>
<protein>
    <recommendedName>
        <fullName evidence="8">Apolipoprotein N-acyltransferase</fullName>
        <shortName evidence="8">ALP N-acyltransferase</shortName>
        <ecNumber evidence="8">2.3.1.269</ecNumber>
    </recommendedName>
</protein>
<evidence type="ECO:0000256" key="7">
    <source>
        <dbReference type="ARBA" id="ARBA00023315"/>
    </source>
</evidence>
<feature type="transmembrane region" description="Helical" evidence="8">
    <location>
        <begin position="117"/>
        <end position="133"/>
    </location>
</feature>
<comment type="similarity">
    <text evidence="8">Belongs to the CN hydrolase family. Apolipoprotein N-acyltransferase subfamily.</text>
</comment>
<dbReference type="CDD" id="cd07571">
    <property type="entry name" value="ALP_N-acyl_transferase"/>
    <property type="match status" value="1"/>
</dbReference>
<dbReference type="Gene3D" id="3.60.110.10">
    <property type="entry name" value="Carbon-nitrogen hydrolase"/>
    <property type="match status" value="1"/>
</dbReference>
<feature type="transmembrane region" description="Helical" evidence="8">
    <location>
        <begin position="51"/>
        <end position="71"/>
    </location>
</feature>
<dbReference type="EMBL" id="JALXSQ010000018">
    <property type="protein sequence ID" value="MCT2042853.1"/>
    <property type="molecule type" value="Genomic_DNA"/>
</dbReference>
<evidence type="ECO:0000256" key="5">
    <source>
        <dbReference type="ARBA" id="ARBA00022989"/>
    </source>
</evidence>
<sequence length="528" mass="56107">MIDAIRRPWWECAALAMCAGLSLTLSFPGASLWLLAFVAPPLLVTAVRGRGFGSAFVLSAIAGAAFYGPLVSWSSRFLGPIPWLALTAVMTLSFAVGGMLLAAVMRGIQRRAPGERGMLIAEPLALALVWMLREFVANRFPYGGFAWGRIAQSQSNGPFLDVVAWLGIDGLGFLMVWMSLLGLAVVRHAVHNSSAPAELRAEARGRTVEAACTVAAATAILVLIPPCALPSNGTIRVAAVQGNTPEAGYFTSGAPGQVLASHIRVTEAHVPSSWQPELILWPEGSADLGPQYHAAAEEALNDLSARYGGAPILANTVTVTGRGKSEQYFNTQFEWSSASGWGAETSKKRPVPFGEYIPDRDFYYALAPDLIGMVGRGYSPGTDPATVSVAGHRAGVLICFDVIEDGVVRQAVEEGTEFLLLPTNNADFDRTDEAAQQVSFARIRAVETGRWTVQASTVGWSAAYDGAGREVAALNWYDDGAMLLEVPAIQGSTPAMVIGEGVSRALALGGLLMVIAYWPRAGKRRATQ</sequence>
<accession>A0ABT2HX18</accession>
<evidence type="ECO:0000313" key="11">
    <source>
        <dbReference type="Proteomes" id="UP001525379"/>
    </source>
</evidence>
<dbReference type="InterPro" id="IPR036526">
    <property type="entry name" value="C-N_Hydrolase_sf"/>
</dbReference>
<feature type="transmembrane region" description="Helical" evidence="8">
    <location>
        <begin position="13"/>
        <end position="39"/>
    </location>
</feature>
<dbReference type="SUPFAM" id="SSF56317">
    <property type="entry name" value="Carbon-nitrogen hydrolase"/>
    <property type="match status" value="1"/>
</dbReference>
<evidence type="ECO:0000256" key="3">
    <source>
        <dbReference type="ARBA" id="ARBA00022679"/>
    </source>
</evidence>
<name>A0ABT2HX18_9MICO</name>
<dbReference type="HAMAP" id="MF_01148">
    <property type="entry name" value="Lnt"/>
    <property type="match status" value="1"/>
</dbReference>
<feature type="domain" description="CN hydrolase" evidence="9">
    <location>
        <begin position="235"/>
        <end position="488"/>
    </location>
</feature>
<dbReference type="PROSITE" id="PS50263">
    <property type="entry name" value="CN_HYDROLASE"/>
    <property type="match status" value="1"/>
</dbReference>
<keyword evidence="2 8" id="KW-1003">Cell membrane</keyword>
<dbReference type="InterPro" id="IPR004563">
    <property type="entry name" value="Apolipo_AcylTrfase"/>
</dbReference>
<comment type="catalytic activity">
    <reaction evidence="8">
        <text>N-terminal S-1,2-diacyl-sn-glyceryl-L-cysteinyl-[lipoprotein] + a glycerophospholipid = N-acyl-S-1,2-diacyl-sn-glyceryl-L-cysteinyl-[lipoprotein] + a 2-acyl-sn-glycero-3-phospholipid + H(+)</text>
        <dbReference type="Rhea" id="RHEA:48228"/>
        <dbReference type="Rhea" id="RHEA-COMP:14681"/>
        <dbReference type="Rhea" id="RHEA-COMP:14684"/>
        <dbReference type="ChEBI" id="CHEBI:15378"/>
        <dbReference type="ChEBI" id="CHEBI:136912"/>
        <dbReference type="ChEBI" id="CHEBI:140656"/>
        <dbReference type="ChEBI" id="CHEBI:140657"/>
        <dbReference type="ChEBI" id="CHEBI:140660"/>
        <dbReference type="EC" id="2.3.1.269"/>
    </reaction>
</comment>
<evidence type="ECO:0000256" key="4">
    <source>
        <dbReference type="ARBA" id="ARBA00022692"/>
    </source>
</evidence>
<feature type="transmembrane region" description="Helical" evidence="8">
    <location>
        <begin position="162"/>
        <end position="186"/>
    </location>
</feature>